<keyword evidence="1" id="KW-0472">Membrane</keyword>
<evidence type="ECO:0000313" key="3">
    <source>
        <dbReference type="EMBL" id="GAA3732009.1"/>
    </source>
</evidence>
<dbReference type="PANTHER" id="PTHR36435:SF6">
    <property type="entry name" value="ABORTIVE INFECTION PROTEIN"/>
    <property type="match status" value="1"/>
</dbReference>
<dbReference type="Proteomes" id="UP001500920">
    <property type="component" value="Unassembled WGS sequence"/>
</dbReference>
<feature type="transmembrane region" description="Helical" evidence="1">
    <location>
        <begin position="188"/>
        <end position="209"/>
    </location>
</feature>
<reference evidence="4" key="1">
    <citation type="journal article" date="2019" name="Int. J. Syst. Evol. Microbiol.">
        <title>The Global Catalogue of Microorganisms (GCM) 10K type strain sequencing project: providing services to taxonomists for standard genome sequencing and annotation.</title>
        <authorList>
            <consortium name="The Broad Institute Genomics Platform"/>
            <consortium name="The Broad Institute Genome Sequencing Center for Infectious Disease"/>
            <person name="Wu L."/>
            <person name="Ma J."/>
        </authorList>
    </citation>
    <scope>NUCLEOTIDE SEQUENCE [LARGE SCALE GENOMIC DNA]</scope>
    <source>
        <strain evidence="4">JCM 16981</strain>
    </source>
</reference>
<dbReference type="PANTHER" id="PTHR36435">
    <property type="entry name" value="SLR1288 PROTEIN"/>
    <property type="match status" value="1"/>
</dbReference>
<keyword evidence="3" id="KW-0645">Protease</keyword>
<protein>
    <submittedName>
        <fullName evidence="3">CPBP family intramembrane metalloprotease</fullName>
    </submittedName>
</protein>
<comment type="caution">
    <text evidence="3">The sequence shown here is derived from an EMBL/GenBank/DDBJ whole genome shotgun (WGS) entry which is preliminary data.</text>
</comment>
<name>A0ABP7FB48_9STAP</name>
<keyword evidence="1" id="KW-1133">Transmembrane helix</keyword>
<accession>A0ABP7FB48</accession>
<keyword evidence="4" id="KW-1185">Reference proteome</keyword>
<keyword evidence="3" id="KW-0378">Hydrolase</keyword>
<dbReference type="EMBL" id="BAABCK010000067">
    <property type="protein sequence ID" value="GAA3732009.1"/>
    <property type="molecule type" value="Genomic_DNA"/>
</dbReference>
<feature type="transmembrane region" description="Helical" evidence="1">
    <location>
        <begin position="7"/>
        <end position="31"/>
    </location>
</feature>
<feature type="transmembrane region" description="Helical" evidence="1">
    <location>
        <begin position="43"/>
        <end position="62"/>
    </location>
</feature>
<dbReference type="Pfam" id="PF02517">
    <property type="entry name" value="Rce1-like"/>
    <property type="match status" value="1"/>
</dbReference>
<organism evidence="3 4">
    <name type="scientific">Salinicoccus jeotgali</name>
    <dbReference type="NCBI Taxonomy" id="381634"/>
    <lineage>
        <taxon>Bacteria</taxon>
        <taxon>Bacillati</taxon>
        <taxon>Bacillota</taxon>
        <taxon>Bacilli</taxon>
        <taxon>Bacillales</taxon>
        <taxon>Staphylococcaceae</taxon>
        <taxon>Salinicoccus</taxon>
    </lineage>
</organism>
<dbReference type="InterPro" id="IPR052710">
    <property type="entry name" value="CAAX_protease"/>
</dbReference>
<evidence type="ECO:0000259" key="2">
    <source>
        <dbReference type="Pfam" id="PF02517"/>
    </source>
</evidence>
<dbReference type="GO" id="GO:0008237">
    <property type="term" value="F:metallopeptidase activity"/>
    <property type="evidence" value="ECO:0007669"/>
    <property type="project" value="UniProtKB-KW"/>
</dbReference>
<dbReference type="RefSeq" id="WP_344704084.1">
    <property type="nucleotide sequence ID" value="NZ_BAABCK010000067.1"/>
</dbReference>
<keyword evidence="1" id="KW-0812">Transmembrane</keyword>
<dbReference type="InterPro" id="IPR003675">
    <property type="entry name" value="Rce1/LyrA-like_dom"/>
</dbReference>
<feature type="transmembrane region" description="Helical" evidence="1">
    <location>
        <begin position="83"/>
        <end position="103"/>
    </location>
</feature>
<evidence type="ECO:0000256" key="1">
    <source>
        <dbReference type="SAM" id="Phobius"/>
    </source>
</evidence>
<feature type="domain" description="CAAX prenyl protease 2/Lysostaphin resistance protein A-like" evidence="2">
    <location>
        <begin position="127"/>
        <end position="219"/>
    </location>
</feature>
<keyword evidence="3" id="KW-0482">Metalloprotease</keyword>
<sequence>MRKLYSALIIVIFLAVQFAVVPVSMIMAFINPSITEEELLSGVLPYQVGAFALGVVAVIIVGRLHRNKNRIERGPQSDLPVTFAWIVGGVFLAYATQIIAGLINTNILGNPMESENTMGIVDMIENAPYMILVVALFGPILEEYVFRRAIFAEIYEVIPGPRIVGFLVAGLLSGFVFAIAHWDFTHILIYVVMAYTFSFLYVISGRLLVPIMVHMIMNGIVVVLQLTFKDYIEQIEEMRGGLGTIMQLLF</sequence>
<feature type="transmembrane region" description="Helical" evidence="1">
    <location>
        <begin position="123"/>
        <end position="142"/>
    </location>
</feature>
<feature type="transmembrane region" description="Helical" evidence="1">
    <location>
        <begin position="163"/>
        <end position="182"/>
    </location>
</feature>
<gene>
    <name evidence="3" type="ORF">GCM10022378_20400</name>
</gene>
<evidence type="ECO:0000313" key="4">
    <source>
        <dbReference type="Proteomes" id="UP001500920"/>
    </source>
</evidence>
<proteinExistence type="predicted"/>